<dbReference type="GeneID" id="68611416"/>
<dbReference type="GO" id="GO:0016747">
    <property type="term" value="F:acyltransferase activity, transferring groups other than amino-acyl groups"/>
    <property type="evidence" value="ECO:0007669"/>
    <property type="project" value="InterPro"/>
</dbReference>
<gene>
    <name evidence="4" type="ORF">GCM10025751_08650</name>
</gene>
<dbReference type="SUPFAM" id="SSF55729">
    <property type="entry name" value="Acyl-CoA N-acyltransferases (Nat)"/>
    <property type="match status" value="1"/>
</dbReference>
<evidence type="ECO:0000313" key="5">
    <source>
        <dbReference type="Proteomes" id="UP001501729"/>
    </source>
</evidence>
<dbReference type="PROSITE" id="PS51186">
    <property type="entry name" value="GNAT"/>
    <property type="match status" value="1"/>
</dbReference>
<evidence type="ECO:0000256" key="1">
    <source>
        <dbReference type="ARBA" id="ARBA00022679"/>
    </source>
</evidence>
<evidence type="ECO:0000256" key="2">
    <source>
        <dbReference type="ARBA" id="ARBA00023315"/>
    </source>
</evidence>
<accession>A0AAV3UCI6</accession>
<keyword evidence="5" id="KW-1185">Reference proteome</keyword>
<comment type="caution">
    <text evidence="4">The sequence shown here is derived from an EMBL/GenBank/DDBJ whole genome shotgun (WGS) entry which is preliminary data.</text>
</comment>
<dbReference type="EMBL" id="BAABKX010000001">
    <property type="protein sequence ID" value="GAA5043637.1"/>
    <property type="molecule type" value="Genomic_DNA"/>
</dbReference>
<dbReference type="Pfam" id="PF13673">
    <property type="entry name" value="Acetyltransf_10"/>
    <property type="match status" value="1"/>
</dbReference>
<evidence type="ECO:0000259" key="3">
    <source>
        <dbReference type="PROSITE" id="PS51186"/>
    </source>
</evidence>
<dbReference type="InterPro" id="IPR050832">
    <property type="entry name" value="Bact_Acetyltransf"/>
</dbReference>
<dbReference type="PANTHER" id="PTHR43877:SF2">
    <property type="entry name" value="AMINOALKYLPHOSPHONATE N-ACETYLTRANSFERASE-RELATED"/>
    <property type="match status" value="1"/>
</dbReference>
<feature type="domain" description="N-acetyltransferase" evidence="3">
    <location>
        <begin position="13"/>
        <end position="169"/>
    </location>
</feature>
<dbReference type="RefSeq" id="WP_227775650.1">
    <property type="nucleotide sequence ID" value="NZ_BAABKX010000001.1"/>
</dbReference>
<dbReference type="Gene3D" id="3.40.630.30">
    <property type="match status" value="1"/>
</dbReference>
<dbReference type="AlphaFoldDB" id="A0AAV3UCI6"/>
<dbReference type="CDD" id="cd04301">
    <property type="entry name" value="NAT_SF"/>
    <property type="match status" value="1"/>
</dbReference>
<dbReference type="Proteomes" id="UP001501729">
    <property type="component" value="Unassembled WGS sequence"/>
</dbReference>
<reference evidence="4 5" key="1">
    <citation type="journal article" date="2019" name="Int. J. Syst. Evol. Microbiol.">
        <title>The Global Catalogue of Microorganisms (GCM) 10K type strain sequencing project: providing services to taxonomists for standard genome sequencing and annotation.</title>
        <authorList>
            <consortium name="The Broad Institute Genomics Platform"/>
            <consortium name="The Broad Institute Genome Sequencing Center for Infectious Disease"/>
            <person name="Wu L."/>
            <person name="Ma J."/>
        </authorList>
    </citation>
    <scope>NUCLEOTIDE SEQUENCE [LARGE SCALE GENOMIC DNA]</scope>
    <source>
        <strain evidence="4 5">JCM 17504</strain>
    </source>
</reference>
<proteinExistence type="predicted"/>
<evidence type="ECO:0000313" key="4">
    <source>
        <dbReference type="EMBL" id="GAA5043637.1"/>
    </source>
</evidence>
<sequence>MVTIIAVVSVGMPSIRPATEADAESILDLHVASIRAFGPERYRDEQVEAWATKPLGSAPYRESVRNEFEHLVVAEVDDEIAGFGRLDYGNAVVDAVYVHPDFVRDGVGSALLSHLETEAAAKNIESLSLRASLNAVPFYEQAGYERVETVAHETTGGVELASVEMTKTL</sequence>
<name>A0AAV3UCI6_9EURY</name>
<keyword evidence="1" id="KW-0808">Transferase</keyword>
<keyword evidence="2" id="KW-0012">Acyltransferase</keyword>
<protein>
    <submittedName>
        <fullName evidence="4">GNAT family N-acetyltransferase</fullName>
    </submittedName>
</protein>
<dbReference type="PANTHER" id="PTHR43877">
    <property type="entry name" value="AMINOALKYLPHOSPHONATE N-ACETYLTRANSFERASE-RELATED-RELATED"/>
    <property type="match status" value="1"/>
</dbReference>
<dbReference type="InterPro" id="IPR000182">
    <property type="entry name" value="GNAT_dom"/>
</dbReference>
<organism evidence="4 5">
    <name type="scientific">Haladaptatus pallidirubidus</name>
    <dbReference type="NCBI Taxonomy" id="1008152"/>
    <lineage>
        <taxon>Archaea</taxon>
        <taxon>Methanobacteriati</taxon>
        <taxon>Methanobacteriota</taxon>
        <taxon>Stenosarchaea group</taxon>
        <taxon>Halobacteria</taxon>
        <taxon>Halobacteriales</taxon>
        <taxon>Haladaptataceae</taxon>
        <taxon>Haladaptatus</taxon>
    </lineage>
</organism>
<dbReference type="InterPro" id="IPR016181">
    <property type="entry name" value="Acyl_CoA_acyltransferase"/>
</dbReference>